<dbReference type="InterPro" id="IPR040256">
    <property type="entry name" value="At4g02000-like"/>
</dbReference>
<evidence type="ECO:0000259" key="1">
    <source>
        <dbReference type="Pfam" id="PF14111"/>
    </source>
</evidence>
<evidence type="ECO:0000313" key="3">
    <source>
        <dbReference type="Proteomes" id="UP001459277"/>
    </source>
</evidence>
<name>A0AAW2DLH2_9ROSI</name>
<dbReference type="InterPro" id="IPR025558">
    <property type="entry name" value="DUF4283"/>
</dbReference>
<feature type="domain" description="DUF4283" evidence="1">
    <location>
        <begin position="94"/>
        <end position="174"/>
    </location>
</feature>
<gene>
    <name evidence="2" type="ORF">SO802_005636</name>
</gene>
<comment type="caution">
    <text evidence="2">The sequence shown here is derived from an EMBL/GenBank/DDBJ whole genome shotgun (WGS) entry which is preliminary data.</text>
</comment>
<evidence type="ECO:0000313" key="2">
    <source>
        <dbReference type="EMBL" id="KAL0010528.1"/>
    </source>
</evidence>
<organism evidence="2 3">
    <name type="scientific">Lithocarpus litseifolius</name>
    <dbReference type="NCBI Taxonomy" id="425828"/>
    <lineage>
        <taxon>Eukaryota</taxon>
        <taxon>Viridiplantae</taxon>
        <taxon>Streptophyta</taxon>
        <taxon>Embryophyta</taxon>
        <taxon>Tracheophyta</taxon>
        <taxon>Spermatophyta</taxon>
        <taxon>Magnoliopsida</taxon>
        <taxon>eudicotyledons</taxon>
        <taxon>Gunneridae</taxon>
        <taxon>Pentapetalae</taxon>
        <taxon>rosids</taxon>
        <taxon>fabids</taxon>
        <taxon>Fagales</taxon>
        <taxon>Fagaceae</taxon>
        <taxon>Lithocarpus</taxon>
    </lineage>
</organism>
<dbReference type="PANTHER" id="PTHR31286">
    <property type="entry name" value="GLYCINE-RICH CELL WALL STRUCTURAL PROTEIN 1.8-LIKE"/>
    <property type="match status" value="1"/>
</dbReference>
<protein>
    <recommendedName>
        <fullName evidence="1">DUF4283 domain-containing protein</fullName>
    </recommendedName>
</protein>
<accession>A0AAW2DLH2</accession>
<sequence length="185" mass="20327">MKLEELNPSEDCVIDAVVAVIIVVVTILPVSHQTKSAGSYKDRLLGSIPGAYEQAFGLDSAMHEDYAFDVEETSLEEGVAAVGVSKEDKVRIRALWNLTLIVKTFGRNVGFLYLSTKIRTQGNPIGKMDCIDVGHDYFLIRFELQGDLESVLRGGPWIVGSQFLAIRQWEPDFIASSATFSSVAV</sequence>
<dbReference type="EMBL" id="JAZDWU010000002">
    <property type="protein sequence ID" value="KAL0010528.1"/>
    <property type="molecule type" value="Genomic_DNA"/>
</dbReference>
<proteinExistence type="predicted"/>
<dbReference type="Pfam" id="PF14111">
    <property type="entry name" value="DUF4283"/>
    <property type="match status" value="1"/>
</dbReference>
<dbReference type="Proteomes" id="UP001459277">
    <property type="component" value="Unassembled WGS sequence"/>
</dbReference>
<dbReference type="PANTHER" id="PTHR31286:SF99">
    <property type="entry name" value="DUF4283 DOMAIN-CONTAINING PROTEIN"/>
    <property type="match status" value="1"/>
</dbReference>
<dbReference type="AlphaFoldDB" id="A0AAW2DLH2"/>
<reference evidence="2 3" key="1">
    <citation type="submission" date="2024-01" db="EMBL/GenBank/DDBJ databases">
        <title>A telomere-to-telomere, gap-free genome of sweet tea (Lithocarpus litseifolius).</title>
        <authorList>
            <person name="Zhou J."/>
        </authorList>
    </citation>
    <scope>NUCLEOTIDE SEQUENCE [LARGE SCALE GENOMIC DNA]</scope>
    <source>
        <strain evidence="2">Zhou-2022a</strain>
        <tissue evidence="2">Leaf</tissue>
    </source>
</reference>
<keyword evidence="3" id="KW-1185">Reference proteome</keyword>